<dbReference type="Proteomes" id="UP001183176">
    <property type="component" value="Unassembled WGS sequence"/>
</dbReference>
<dbReference type="SMART" id="SM00862">
    <property type="entry name" value="Trans_reg_C"/>
    <property type="match status" value="1"/>
</dbReference>
<reference evidence="8" key="1">
    <citation type="submission" date="2023-07" db="EMBL/GenBank/DDBJ databases">
        <title>30 novel species of actinomycetes from the DSMZ collection.</title>
        <authorList>
            <person name="Nouioui I."/>
        </authorList>
    </citation>
    <scope>NUCLEOTIDE SEQUENCE [LARGE SCALE GENOMIC DNA]</scope>
    <source>
        <strain evidence="8">DSM 44399</strain>
    </source>
</reference>
<dbReference type="InterPro" id="IPR051677">
    <property type="entry name" value="AfsR-DnrI-RedD_regulator"/>
</dbReference>
<evidence type="ECO:0000256" key="4">
    <source>
        <dbReference type="ARBA" id="ARBA00023163"/>
    </source>
</evidence>
<keyword evidence="2" id="KW-0805">Transcription regulation</keyword>
<comment type="caution">
    <text evidence="7">The sequence shown here is derived from an EMBL/GenBank/DDBJ whole genome shotgun (WGS) entry which is preliminary data.</text>
</comment>
<dbReference type="InterPro" id="IPR036388">
    <property type="entry name" value="WH-like_DNA-bd_sf"/>
</dbReference>
<dbReference type="SMART" id="SM01043">
    <property type="entry name" value="BTAD"/>
    <property type="match status" value="1"/>
</dbReference>
<evidence type="ECO:0000256" key="5">
    <source>
        <dbReference type="PROSITE-ProRule" id="PRU01091"/>
    </source>
</evidence>
<protein>
    <submittedName>
        <fullName evidence="7">AfsR/SARP family transcriptional regulator</fullName>
    </submittedName>
</protein>
<dbReference type="InterPro" id="IPR001867">
    <property type="entry name" value="OmpR/PhoB-type_DNA-bd"/>
</dbReference>
<dbReference type="PANTHER" id="PTHR35807">
    <property type="entry name" value="TRANSCRIPTIONAL REGULATOR REDD-RELATED"/>
    <property type="match status" value="1"/>
</dbReference>
<name>A0ABU2JBU4_9ACTN</name>
<dbReference type="Gene3D" id="1.25.40.10">
    <property type="entry name" value="Tetratricopeptide repeat domain"/>
    <property type="match status" value="1"/>
</dbReference>
<dbReference type="PROSITE" id="PS51755">
    <property type="entry name" value="OMPR_PHOB"/>
    <property type="match status" value="1"/>
</dbReference>
<evidence type="ECO:0000313" key="8">
    <source>
        <dbReference type="Proteomes" id="UP001183176"/>
    </source>
</evidence>
<gene>
    <name evidence="7" type="ORF">RM423_12100</name>
</gene>
<dbReference type="InterPro" id="IPR005158">
    <property type="entry name" value="BTAD"/>
</dbReference>
<dbReference type="EMBL" id="JAVREH010000014">
    <property type="protein sequence ID" value="MDT0262134.1"/>
    <property type="molecule type" value="Genomic_DNA"/>
</dbReference>
<dbReference type="PANTHER" id="PTHR35807:SF1">
    <property type="entry name" value="TRANSCRIPTIONAL REGULATOR REDD"/>
    <property type="match status" value="1"/>
</dbReference>
<feature type="domain" description="OmpR/PhoB-type" evidence="6">
    <location>
        <begin position="13"/>
        <end position="118"/>
    </location>
</feature>
<organism evidence="7 8">
    <name type="scientific">Jatrophihabitans lederbergiae</name>
    <dbReference type="NCBI Taxonomy" id="3075547"/>
    <lineage>
        <taxon>Bacteria</taxon>
        <taxon>Bacillati</taxon>
        <taxon>Actinomycetota</taxon>
        <taxon>Actinomycetes</taxon>
        <taxon>Jatrophihabitantales</taxon>
        <taxon>Jatrophihabitantaceae</taxon>
        <taxon>Jatrophihabitans</taxon>
    </lineage>
</organism>
<proteinExistence type="inferred from homology"/>
<dbReference type="InterPro" id="IPR011990">
    <property type="entry name" value="TPR-like_helical_dom_sf"/>
</dbReference>
<sequence length="284" mass="31279">MLTSTHAWNMDYEPAAEFGTGRQPRFRLLGNLEVWSADRQTEIRGTIQRTLLATLLAAGSRTVSVQSLVDELWAENPPATAENSLQAHVSRLRRKLHSVGDRQPLGLLSLPSGYRLLVTDVDVDALLFMQTVQEARRRAAVDPHAAVDRIRQALGAWRGPVFGGPMGGSICQAAAASLEAARTVALETLFDLELHHGRHSEVISELSALVESPSLNERICEQLMVALYRSGRQTEALSAFRRMRVRLDDELGVSPSPSLRKLETAILNHDPALHYGGDHLSLRS</sequence>
<dbReference type="SUPFAM" id="SSF48452">
    <property type="entry name" value="TPR-like"/>
    <property type="match status" value="1"/>
</dbReference>
<dbReference type="Pfam" id="PF00486">
    <property type="entry name" value="Trans_reg_C"/>
    <property type="match status" value="1"/>
</dbReference>
<evidence type="ECO:0000256" key="3">
    <source>
        <dbReference type="ARBA" id="ARBA00023125"/>
    </source>
</evidence>
<dbReference type="CDD" id="cd15831">
    <property type="entry name" value="BTAD"/>
    <property type="match status" value="1"/>
</dbReference>
<comment type="similarity">
    <text evidence="1">Belongs to the AfsR/DnrI/RedD regulatory family.</text>
</comment>
<keyword evidence="4" id="KW-0804">Transcription</keyword>
<keyword evidence="3 5" id="KW-0238">DNA-binding</keyword>
<dbReference type="InterPro" id="IPR016032">
    <property type="entry name" value="Sig_transdc_resp-reg_C-effctor"/>
</dbReference>
<evidence type="ECO:0000256" key="1">
    <source>
        <dbReference type="ARBA" id="ARBA00005820"/>
    </source>
</evidence>
<dbReference type="Gene3D" id="1.10.10.10">
    <property type="entry name" value="Winged helix-like DNA-binding domain superfamily/Winged helix DNA-binding domain"/>
    <property type="match status" value="1"/>
</dbReference>
<evidence type="ECO:0000313" key="7">
    <source>
        <dbReference type="EMBL" id="MDT0262134.1"/>
    </source>
</evidence>
<keyword evidence="8" id="KW-1185">Reference proteome</keyword>
<evidence type="ECO:0000259" key="6">
    <source>
        <dbReference type="PROSITE" id="PS51755"/>
    </source>
</evidence>
<evidence type="ECO:0000256" key="2">
    <source>
        <dbReference type="ARBA" id="ARBA00023015"/>
    </source>
</evidence>
<dbReference type="SUPFAM" id="SSF46894">
    <property type="entry name" value="C-terminal effector domain of the bipartite response regulators"/>
    <property type="match status" value="1"/>
</dbReference>
<accession>A0ABU2JBU4</accession>
<feature type="DNA-binding region" description="OmpR/PhoB-type" evidence="5">
    <location>
        <begin position="13"/>
        <end position="118"/>
    </location>
</feature>
<dbReference type="Pfam" id="PF03704">
    <property type="entry name" value="BTAD"/>
    <property type="match status" value="1"/>
</dbReference>
<dbReference type="RefSeq" id="WP_311423285.1">
    <property type="nucleotide sequence ID" value="NZ_JAVREH010000014.1"/>
</dbReference>